<sequence length="72" mass="8629">MEYQNNMEFEIQHGFLPNMYNSDRLRVLEVSNSSVIIKMNNTENRSVFPLDNFDYWIKRGLLVNVNEKKRTS</sequence>
<dbReference type="EMBL" id="JAAVUM010000001">
    <property type="protein sequence ID" value="NKE04239.1"/>
    <property type="molecule type" value="Genomic_DNA"/>
</dbReference>
<dbReference type="AlphaFoldDB" id="A0A846TBQ8"/>
<evidence type="ECO:0000313" key="2">
    <source>
        <dbReference type="Proteomes" id="UP000587942"/>
    </source>
</evidence>
<dbReference type="Proteomes" id="UP000587942">
    <property type="component" value="Unassembled WGS sequence"/>
</dbReference>
<comment type="caution">
    <text evidence="1">The sequence shown here is derived from an EMBL/GenBank/DDBJ whole genome shotgun (WGS) entry which is preliminary data.</text>
</comment>
<reference evidence="1 2" key="1">
    <citation type="submission" date="2020-03" db="EMBL/GenBank/DDBJ databases">
        <authorList>
            <person name="Sun Q."/>
        </authorList>
    </citation>
    <scope>NUCLEOTIDE SEQUENCE [LARGE SCALE GENOMIC DNA]</scope>
    <source>
        <strain evidence="1 2">KACC 21451</strain>
    </source>
</reference>
<organism evidence="1 2">
    <name type="scientific">Mesobacillus selenatarsenatis</name>
    <dbReference type="NCBI Taxonomy" id="388741"/>
    <lineage>
        <taxon>Bacteria</taxon>
        <taxon>Bacillati</taxon>
        <taxon>Bacillota</taxon>
        <taxon>Bacilli</taxon>
        <taxon>Bacillales</taxon>
        <taxon>Bacillaceae</taxon>
        <taxon>Mesobacillus</taxon>
    </lineage>
</organism>
<name>A0A846TBQ8_9BACI</name>
<dbReference type="RefSeq" id="WP_167830753.1">
    <property type="nucleotide sequence ID" value="NZ_JAAVUM010000001.1"/>
</dbReference>
<accession>A0A846TBQ8</accession>
<proteinExistence type="predicted"/>
<protein>
    <submittedName>
        <fullName evidence="1">Uncharacterized protein</fullName>
    </submittedName>
</protein>
<evidence type="ECO:0000313" key="1">
    <source>
        <dbReference type="EMBL" id="NKE04239.1"/>
    </source>
</evidence>
<gene>
    <name evidence="1" type="ORF">GWK17_01905</name>
</gene>